<evidence type="ECO:0000259" key="7">
    <source>
        <dbReference type="PROSITE" id="PS51900"/>
    </source>
</evidence>
<dbReference type="CDD" id="cd00796">
    <property type="entry name" value="INT_Rci_Hp1_C"/>
    <property type="match status" value="1"/>
</dbReference>
<dbReference type="Gene3D" id="1.10.443.10">
    <property type="entry name" value="Intergrase catalytic core"/>
    <property type="match status" value="1"/>
</dbReference>
<keyword evidence="4" id="KW-0233">DNA recombination</keyword>
<dbReference type="SUPFAM" id="SSF56349">
    <property type="entry name" value="DNA breaking-rejoining enzymes"/>
    <property type="match status" value="1"/>
</dbReference>
<name>A0AAU8GZX7_9BACT</name>
<evidence type="ECO:0000256" key="5">
    <source>
        <dbReference type="PROSITE-ProRule" id="PRU01248"/>
    </source>
</evidence>
<dbReference type="AlphaFoldDB" id="A0AAU8GZX7"/>
<dbReference type="InterPro" id="IPR013762">
    <property type="entry name" value="Integrase-like_cat_sf"/>
</dbReference>
<dbReference type="PROSITE" id="PS51900">
    <property type="entry name" value="CB"/>
    <property type="match status" value="1"/>
</dbReference>
<dbReference type="PROSITE" id="PS51898">
    <property type="entry name" value="TYR_RECOMBINASE"/>
    <property type="match status" value="1"/>
</dbReference>
<dbReference type="RefSeq" id="WP_353685418.1">
    <property type="nucleotide sequence ID" value="NZ_CP144374.1"/>
</dbReference>
<evidence type="ECO:0000256" key="3">
    <source>
        <dbReference type="ARBA" id="ARBA00023125"/>
    </source>
</evidence>
<keyword evidence="3 5" id="KW-0238">DNA-binding</keyword>
<dbReference type="GO" id="GO:0006310">
    <property type="term" value="P:DNA recombination"/>
    <property type="evidence" value="ECO:0007669"/>
    <property type="project" value="UniProtKB-KW"/>
</dbReference>
<dbReference type="InterPro" id="IPR010998">
    <property type="entry name" value="Integrase_recombinase_N"/>
</dbReference>
<proteinExistence type="inferred from homology"/>
<evidence type="ECO:0000256" key="1">
    <source>
        <dbReference type="ARBA" id="ARBA00008857"/>
    </source>
</evidence>
<accession>A0AAU8GZX7</accession>
<dbReference type="InterPro" id="IPR050090">
    <property type="entry name" value="Tyrosine_recombinase_XerCD"/>
</dbReference>
<gene>
    <name evidence="8" type="ORF">V4D31_05240</name>
</gene>
<dbReference type="Pfam" id="PF24624">
    <property type="entry name" value="Int_N"/>
    <property type="match status" value="1"/>
</dbReference>
<dbReference type="Pfam" id="PF00589">
    <property type="entry name" value="Phage_integrase"/>
    <property type="match status" value="1"/>
</dbReference>
<evidence type="ECO:0000256" key="4">
    <source>
        <dbReference type="ARBA" id="ARBA00023172"/>
    </source>
</evidence>
<dbReference type="Gene3D" id="1.10.150.130">
    <property type="match status" value="1"/>
</dbReference>
<reference evidence="8" key="1">
    <citation type="submission" date="2024-01" db="EMBL/GenBank/DDBJ databases">
        <title>The first autotrophic representatives of the genus Thermodesulfovibrio.</title>
        <authorList>
            <person name="Maltseva A.I."/>
            <person name="Elcheninov A.G."/>
            <person name="Kublanov I.V."/>
            <person name="Lebedinsky A.V."/>
            <person name="Frolov E.N."/>
        </authorList>
    </citation>
    <scope>NUCLEOTIDE SEQUENCE</scope>
    <source>
        <strain evidence="8">3462-1</strain>
    </source>
</reference>
<sequence length="358" mass="41754">MGLYKRKDSSMWWMSFTYNRKQYHRSTGTSSYKLAEKIYAKVITQITEGKWFDLDESKQHTFDDLMEKFLKEHAPRKKASTHTRYISAIRHLKKALGGMLLADITPKVISNYMQQRLDQGVAPATVNREFRTLSIAFNLAWRQWEWVRENPCAKVQALPENNTRTRYLSSEEEERLLSASQGYLNGQLPDIITLALHTGMRQSEILSLMWRHIDLFRKTITVEKTKNNEPRTIPMNNTVYFLLLRKARSKVVTMTEYVFHTESGKSILRRNLMREFYKALAKAGIQGFTFHDLRHTFATRLVQCGVDLYSVAKLLGHKDISSTQRYAHHSTESLRQFITLLDTRKNTSENTSEGLKQS</sequence>
<dbReference type="KEGG" id="tob:V4D31_05240"/>
<dbReference type="InterPro" id="IPR044068">
    <property type="entry name" value="CB"/>
</dbReference>
<dbReference type="GO" id="GO:0003677">
    <property type="term" value="F:DNA binding"/>
    <property type="evidence" value="ECO:0007669"/>
    <property type="project" value="UniProtKB-UniRule"/>
</dbReference>
<evidence type="ECO:0000259" key="6">
    <source>
        <dbReference type="PROSITE" id="PS51898"/>
    </source>
</evidence>
<dbReference type="PANTHER" id="PTHR30349">
    <property type="entry name" value="PHAGE INTEGRASE-RELATED"/>
    <property type="match status" value="1"/>
</dbReference>
<dbReference type="PANTHER" id="PTHR30349:SF64">
    <property type="entry name" value="PROPHAGE INTEGRASE INTD-RELATED"/>
    <property type="match status" value="1"/>
</dbReference>
<dbReference type="InterPro" id="IPR002104">
    <property type="entry name" value="Integrase_catalytic"/>
</dbReference>
<comment type="similarity">
    <text evidence="1">Belongs to the 'phage' integrase family.</text>
</comment>
<evidence type="ECO:0000313" key="8">
    <source>
        <dbReference type="EMBL" id="XCH47757.1"/>
    </source>
</evidence>
<dbReference type="GO" id="GO:0015074">
    <property type="term" value="P:DNA integration"/>
    <property type="evidence" value="ECO:0007669"/>
    <property type="project" value="UniProtKB-KW"/>
</dbReference>
<evidence type="ECO:0000256" key="2">
    <source>
        <dbReference type="ARBA" id="ARBA00022908"/>
    </source>
</evidence>
<protein>
    <submittedName>
        <fullName evidence="8">Tyrosine-type recombinase/integrase</fullName>
    </submittedName>
</protein>
<feature type="domain" description="Core-binding (CB)" evidence="7">
    <location>
        <begin position="60"/>
        <end position="141"/>
    </location>
</feature>
<dbReference type="EMBL" id="CP144374">
    <property type="protein sequence ID" value="XCH47757.1"/>
    <property type="molecule type" value="Genomic_DNA"/>
</dbReference>
<dbReference type="InterPro" id="IPR057084">
    <property type="entry name" value="Int_N"/>
</dbReference>
<dbReference type="InterPro" id="IPR011010">
    <property type="entry name" value="DNA_brk_join_enz"/>
</dbReference>
<keyword evidence="2" id="KW-0229">DNA integration</keyword>
<feature type="domain" description="Tyr recombinase" evidence="6">
    <location>
        <begin position="163"/>
        <end position="339"/>
    </location>
</feature>
<organism evidence="8">
    <name type="scientific">Thermodesulfovibrio obliviosus</name>
    <dbReference type="NCBI Taxonomy" id="3118332"/>
    <lineage>
        <taxon>Bacteria</taxon>
        <taxon>Pseudomonadati</taxon>
        <taxon>Nitrospirota</taxon>
        <taxon>Thermodesulfovibrionia</taxon>
        <taxon>Thermodesulfovibrionales</taxon>
        <taxon>Thermodesulfovibrionaceae</taxon>
        <taxon>Thermodesulfovibrio</taxon>
    </lineage>
</organism>